<dbReference type="Proteomes" id="UP001162085">
    <property type="component" value="Chromosome 2"/>
</dbReference>
<accession>A0ABN8WP07</accession>
<sequence>MWNPNLKMLRKVQDDLQFGCIYDGLLDVLFPLKWDLVVVPDIQGYFSRLVFTVVGTMIIMSKLKNRLLKISCIDRKSF</sequence>
<protein>
    <submittedName>
        <fullName evidence="1">Uncharacterized protein</fullName>
    </submittedName>
</protein>
<evidence type="ECO:0000313" key="1">
    <source>
        <dbReference type="EMBL" id="CAI4057242.1"/>
    </source>
</evidence>
<proteinExistence type="predicted"/>
<name>A0ABN8WP07_SACUV</name>
<gene>
    <name evidence="1" type="primary">SUVZ02G4350</name>
    <name evidence="1" type="ORF">SUVZ_02G4350</name>
</gene>
<organism evidence="1 2">
    <name type="scientific">Saccharomyces uvarum</name>
    <name type="common">Yeast</name>
    <name type="synonym">Saccharomyces bayanus var. uvarum</name>
    <dbReference type="NCBI Taxonomy" id="230603"/>
    <lineage>
        <taxon>Eukaryota</taxon>
        <taxon>Fungi</taxon>
        <taxon>Dikarya</taxon>
        <taxon>Ascomycota</taxon>
        <taxon>Saccharomycotina</taxon>
        <taxon>Saccharomycetes</taxon>
        <taxon>Saccharomycetales</taxon>
        <taxon>Saccharomycetaceae</taxon>
        <taxon>Saccharomyces</taxon>
    </lineage>
</organism>
<reference evidence="1" key="1">
    <citation type="submission" date="2022-10" db="EMBL/GenBank/DDBJ databases">
        <authorList>
            <person name="Byrne P K."/>
        </authorList>
    </citation>
    <scope>NUCLEOTIDE SEQUENCE</scope>
    <source>
        <strain evidence="1">ZP964</strain>
    </source>
</reference>
<dbReference type="EMBL" id="OX365929">
    <property type="protein sequence ID" value="CAI4057242.1"/>
    <property type="molecule type" value="Genomic_DNA"/>
</dbReference>
<keyword evidence="2" id="KW-1185">Reference proteome</keyword>
<evidence type="ECO:0000313" key="2">
    <source>
        <dbReference type="Proteomes" id="UP001162085"/>
    </source>
</evidence>